<dbReference type="EMBL" id="JANAVB010018998">
    <property type="protein sequence ID" value="KAJ6828709.1"/>
    <property type="molecule type" value="Genomic_DNA"/>
</dbReference>
<dbReference type="FunFam" id="1.10.10.10:FF:000020">
    <property type="entry name" value="SWI/SNF complex subunit SMARCC2 isoform c"/>
    <property type="match status" value="1"/>
</dbReference>
<evidence type="ECO:0000313" key="12">
    <source>
        <dbReference type="Proteomes" id="UP001140949"/>
    </source>
</evidence>
<feature type="domain" description="SWIRM" evidence="8">
    <location>
        <begin position="79"/>
        <end position="176"/>
    </location>
</feature>
<reference evidence="11" key="2">
    <citation type="submission" date="2023-04" db="EMBL/GenBank/DDBJ databases">
        <authorList>
            <person name="Bruccoleri R.E."/>
            <person name="Oakeley E.J."/>
            <person name="Faust A.-M."/>
            <person name="Dessus-Babus S."/>
            <person name="Altorfer M."/>
            <person name="Burckhardt D."/>
            <person name="Oertli M."/>
            <person name="Naumann U."/>
            <person name="Petersen F."/>
            <person name="Wong J."/>
        </authorList>
    </citation>
    <scope>NUCLEOTIDE SEQUENCE</scope>
    <source>
        <strain evidence="11">GSM-AAB239-AS_SAM_17_03QT</strain>
        <tissue evidence="11">Leaf</tissue>
    </source>
</reference>
<dbReference type="InterPro" id="IPR007526">
    <property type="entry name" value="SWIRM"/>
</dbReference>
<dbReference type="AlphaFoldDB" id="A0AAX6GJ07"/>
<dbReference type="Gene3D" id="1.10.10.60">
    <property type="entry name" value="Homeodomain-like"/>
    <property type="match status" value="1"/>
</dbReference>
<dbReference type="Pfam" id="PF04433">
    <property type="entry name" value="SWIRM"/>
    <property type="match status" value="1"/>
</dbReference>
<feature type="region of interest" description="Disordered" evidence="6">
    <location>
        <begin position="1"/>
        <end position="69"/>
    </location>
</feature>
<sequence length="503" mass="55906">MATPYPSPPAQLAAAVSAPSQAADISASPPVKTEIPSAPAVNSDPLPPPPPDTKAVTGADNVASRSPETPNVPPISYVITIPSCSAWFSWDGIHETERKILPEFFNGNSPSRNHEVYKYYRDSIIRHFRRNPSKKITFTEARRGIVGDVGSIRRVFDFLEAWGLINYVPSAKPSSKEKREAVETSEKKESPKKLCSSCKSVLSLACFMTDKSDIVLCARCYVRGNYRPGLSTSDFKRVDISEETRTDWTDKETLHLLEAIFHYGEDWKKVAQHVGTRTEKDCVARFIKLPFGEQFMGPLEDREDSMQNQKNDRVDARSSGENVIEGNLLKRRRLTPLADASNPIMAQVAFLSAMVGSEVARAAAQAAIAALDKVNMASTNIPNGTEIRFSENGGEKGEAYVANGPTPELLKEAAAEAESQLRKERHDEEQFITEIIQAQMKEIQEKIEKFEEVELQMEKEWLQLRHMKDLFFADQLALVQHTAPSSTSPENGGSEMETNDDVT</sequence>
<name>A0AAX6GJ07_IRIPA</name>
<evidence type="ECO:0000313" key="11">
    <source>
        <dbReference type="EMBL" id="KAJ6828709.1"/>
    </source>
</evidence>
<dbReference type="PROSITE" id="PS51293">
    <property type="entry name" value="SANT"/>
    <property type="match status" value="1"/>
</dbReference>
<protein>
    <submittedName>
        <fullName evidence="11">SWI/SNF complex subunit SWI3B</fullName>
    </submittedName>
</protein>
<proteinExistence type="predicted"/>
<reference evidence="11" key="1">
    <citation type="journal article" date="2023" name="GigaByte">
        <title>Genome assembly of the bearded iris, Iris pallida Lam.</title>
        <authorList>
            <person name="Bruccoleri R.E."/>
            <person name="Oakeley E.J."/>
            <person name="Faust A.M.E."/>
            <person name="Altorfer M."/>
            <person name="Dessus-Babus S."/>
            <person name="Burckhardt D."/>
            <person name="Oertli M."/>
            <person name="Naumann U."/>
            <person name="Petersen F."/>
            <person name="Wong J."/>
        </authorList>
    </citation>
    <scope>NUCLEOTIDE SEQUENCE</scope>
    <source>
        <strain evidence="11">GSM-AAB239-AS_SAM_17_03QT</strain>
    </source>
</reference>
<keyword evidence="1" id="KW-0805">Transcription regulation</keyword>
<dbReference type="InterPro" id="IPR036388">
    <property type="entry name" value="WH-like_DNA-bd_sf"/>
</dbReference>
<dbReference type="FunFam" id="1.10.10.60:FF:000014">
    <property type="entry name" value="SWI/SNF complex subunit SMARCC2 isoform C"/>
    <property type="match status" value="1"/>
</dbReference>
<accession>A0AAX6GJ07</accession>
<evidence type="ECO:0000256" key="2">
    <source>
        <dbReference type="ARBA" id="ARBA00023125"/>
    </source>
</evidence>
<dbReference type="InterPro" id="IPR017930">
    <property type="entry name" value="Myb_dom"/>
</dbReference>
<dbReference type="Gene3D" id="1.10.10.10">
    <property type="entry name" value="Winged helix-like DNA-binding domain superfamily/Winged helix DNA-binding domain"/>
    <property type="match status" value="1"/>
</dbReference>
<dbReference type="PROSITE" id="PS50090">
    <property type="entry name" value="MYB_LIKE"/>
    <property type="match status" value="1"/>
</dbReference>
<evidence type="ECO:0000259" key="9">
    <source>
        <dbReference type="PROSITE" id="PS51293"/>
    </source>
</evidence>
<dbReference type="SMART" id="SM00717">
    <property type="entry name" value="SANT"/>
    <property type="match status" value="1"/>
</dbReference>
<dbReference type="GO" id="GO:0003677">
    <property type="term" value="F:DNA binding"/>
    <property type="evidence" value="ECO:0007669"/>
    <property type="project" value="UniProtKB-KW"/>
</dbReference>
<evidence type="ECO:0000259" key="10">
    <source>
        <dbReference type="PROSITE" id="PS51294"/>
    </source>
</evidence>
<feature type="domain" description="HTH myb-type" evidence="10">
    <location>
        <begin position="245"/>
        <end position="293"/>
    </location>
</feature>
<keyword evidence="5" id="KW-0175">Coiled coil</keyword>
<dbReference type="Proteomes" id="UP001140949">
    <property type="component" value="Unassembled WGS sequence"/>
</dbReference>
<evidence type="ECO:0000256" key="1">
    <source>
        <dbReference type="ARBA" id="ARBA00023015"/>
    </source>
</evidence>
<feature type="compositionally biased region" description="Polar residues" evidence="6">
    <location>
        <begin position="482"/>
        <end position="491"/>
    </location>
</feature>
<feature type="region of interest" description="Disordered" evidence="6">
    <location>
        <begin position="482"/>
        <end position="503"/>
    </location>
</feature>
<keyword evidence="12" id="KW-1185">Reference proteome</keyword>
<dbReference type="PROSITE" id="PS50934">
    <property type="entry name" value="SWIRM"/>
    <property type="match status" value="1"/>
</dbReference>
<feature type="domain" description="SANT" evidence="9">
    <location>
        <begin position="243"/>
        <end position="294"/>
    </location>
</feature>
<evidence type="ECO:0000256" key="3">
    <source>
        <dbReference type="ARBA" id="ARBA00023163"/>
    </source>
</evidence>
<dbReference type="Pfam" id="PF00249">
    <property type="entry name" value="Myb_DNA-binding"/>
    <property type="match status" value="1"/>
</dbReference>
<dbReference type="PANTHER" id="PTHR12802">
    <property type="entry name" value="SWI/SNF COMPLEX-RELATED"/>
    <property type="match status" value="1"/>
</dbReference>
<keyword evidence="3" id="KW-0804">Transcription</keyword>
<dbReference type="InterPro" id="IPR009057">
    <property type="entry name" value="Homeodomain-like_sf"/>
</dbReference>
<keyword evidence="2" id="KW-0238">DNA-binding</keyword>
<dbReference type="PANTHER" id="PTHR12802:SF44">
    <property type="entry name" value="SWI_SNF COMPLEX SUBUNIT SWI3B"/>
    <property type="match status" value="1"/>
</dbReference>
<dbReference type="GO" id="GO:0005634">
    <property type="term" value="C:nucleus"/>
    <property type="evidence" value="ECO:0007669"/>
    <property type="project" value="UniProtKB-ARBA"/>
</dbReference>
<gene>
    <name evidence="11" type="ORF">M6B38_360720</name>
</gene>
<dbReference type="SUPFAM" id="SSF46689">
    <property type="entry name" value="Homeodomain-like"/>
    <property type="match status" value="2"/>
</dbReference>
<feature type="coiled-coil region" evidence="5">
    <location>
        <begin position="433"/>
        <end position="460"/>
    </location>
</feature>
<organism evidence="11 12">
    <name type="scientific">Iris pallida</name>
    <name type="common">Sweet iris</name>
    <dbReference type="NCBI Taxonomy" id="29817"/>
    <lineage>
        <taxon>Eukaryota</taxon>
        <taxon>Viridiplantae</taxon>
        <taxon>Streptophyta</taxon>
        <taxon>Embryophyta</taxon>
        <taxon>Tracheophyta</taxon>
        <taxon>Spermatophyta</taxon>
        <taxon>Magnoliopsida</taxon>
        <taxon>Liliopsida</taxon>
        <taxon>Asparagales</taxon>
        <taxon>Iridaceae</taxon>
        <taxon>Iridoideae</taxon>
        <taxon>Irideae</taxon>
        <taxon>Iris</taxon>
    </lineage>
</organism>
<feature type="domain" description="Myb-like" evidence="7">
    <location>
        <begin position="240"/>
        <end position="290"/>
    </location>
</feature>
<feature type="compositionally biased region" description="Low complexity" evidence="6">
    <location>
        <begin position="10"/>
        <end position="23"/>
    </location>
</feature>
<dbReference type="InterPro" id="IPR001005">
    <property type="entry name" value="SANT/Myb"/>
</dbReference>
<evidence type="ECO:0000259" key="8">
    <source>
        <dbReference type="PROSITE" id="PS50934"/>
    </source>
</evidence>
<comment type="caution">
    <text evidence="11">The sequence shown here is derived from an EMBL/GenBank/DDBJ whole genome shotgun (WGS) entry which is preliminary data.</text>
</comment>
<evidence type="ECO:0000259" key="7">
    <source>
        <dbReference type="PROSITE" id="PS50090"/>
    </source>
</evidence>
<dbReference type="InterPro" id="IPR017884">
    <property type="entry name" value="SANT_dom"/>
</dbReference>
<keyword evidence="4" id="KW-0539">Nucleus</keyword>
<evidence type="ECO:0000256" key="4">
    <source>
        <dbReference type="ARBA" id="ARBA00023242"/>
    </source>
</evidence>
<dbReference type="CDD" id="cd00167">
    <property type="entry name" value="SANT"/>
    <property type="match status" value="1"/>
</dbReference>
<dbReference type="PROSITE" id="PS51294">
    <property type="entry name" value="HTH_MYB"/>
    <property type="match status" value="1"/>
</dbReference>
<evidence type="ECO:0000256" key="6">
    <source>
        <dbReference type="SAM" id="MobiDB-lite"/>
    </source>
</evidence>
<evidence type="ECO:0000256" key="5">
    <source>
        <dbReference type="SAM" id="Coils"/>
    </source>
</evidence>